<dbReference type="Proteomes" id="UP001519363">
    <property type="component" value="Unassembled WGS sequence"/>
</dbReference>
<reference evidence="3 4" key="1">
    <citation type="submission" date="2021-03" db="EMBL/GenBank/DDBJ databases">
        <title>Sequencing the genomes of 1000 actinobacteria strains.</title>
        <authorList>
            <person name="Klenk H.-P."/>
        </authorList>
    </citation>
    <scope>NUCLEOTIDE SEQUENCE [LARGE SCALE GENOMIC DNA]</scope>
    <source>
        <strain evidence="3 4">DSM 44580</strain>
    </source>
</reference>
<accession>A0ABS5APB2</accession>
<keyword evidence="1" id="KW-0732">Signal</keyword>
<dbReference type="InterPro" id="IPR009003">
    <property type="entry name" value="Peptidase_S1_PA"/>
</dbReference>
<dbReference type="PROSITE" id="PS50240">
    <property type="entry name" value="TRYPSIN_DOM"/>
    <property type="match status" value="1"/>
</dbReference>
<keyword evidence="4" id="KW-1185">Reference proteome</keyword>
<comment type="caution">
    <text evidence="3">The sequence shown here is derived from an EMBL/GenBank/DDBJ whole genome shotgun (WGS) entry which is preliminary data.</text>
</comment>
<dbReference type="InterPro" id="IPR036195">
    <property type="entry name" value="AbfB_ABD_sf"/>
</dbReference>
<dbReference type="SUPFAM" id="SSF110221">
    <property type="entry name" value="AbfB domain"/>
    <property type="match status" value="1"/>
</dbReference>
<dbReference type="InterPro" id="IPR001254">
    <property type="entry name" value="Trypsin_dom"/>
</dbReference>
<name>A0ABS5APB2_9PSEU</name>
<evidence type="ECO:0000313" key="4">
    <source>
        <dbReference type="Proteomes" id="UP001519363"/>
    </source>
</evidence>
<organism evidence="3 4">
    <name type="scientific">Crossiella equi</name>
    <dbReference type="NCBI Taxonomy" id="130796"/>
    <lineage>
        <taxon>Bacteria</taxon>
        <taxon>Bacillati</taxon>
        <taxon>Actinomycetota</taxon>
        <taxon>Actinomycetes</taxon>
        <taxon>Pseudonocardiales</taxon>
        <taxon>Pseudonocardiaceae</taxon>
        <taxon>Crossiella</taxon>
    </lineage>
</organism>
<dbReference type="EMBL" id="JAGIOO010000001">
    <property type="protein sequence ID" value="MBP2477505.1"/>
    <property type="molecule type" value="Genomic_DNA"/>
</dbReference>
<dbReference type="SMART" id="SM00020">
    <property type="entry name" value="Tryp_SPc"/>
    <property type="match status" value="1"/>
</dbReference>
<dbReference type="Pfam" id="PF00089">
    <property type="entry name" value="Trypsin"/>
    <property type="match status" value="1"/>
</dbReference>
<dbReference type="SUPFAM" id="SSF50370">
    <property type="entry name" value="Ricin B-like lectins"/>
    <property type="match status" value="1"/>
</dbReference>
<dbReference type="InterPro" id="IPR007934">
    <property type="entry name" value="AbfB_ABD"/>
</dbReference>
<evidence type="ECO:0000256" key="1">
    <source>
        <dbReference type="SAM" id="SignalP"/>
    </source>
</evidence>
<dbReference type="SUPFAM" id="SSF50494">
    <property type="entry name" value="Trypsin-like serine proteases"/>
    <property type="match status" value="1"/>
</dbReference>
<sequence>MARTRTLSGLALALAAISSTALAAPAFGLAHGHNPTAETDPTALVRFGDRECSGVLVDRLWVLTTKTCAGGPGAPSVPATALLGTRARDGEGGERLAVVDVTTHPHRDLALARLAEPFFAVAPARLPDSPGAPSGAVLASGFGDDEYVAKPNARWEGQLTVAEAREDSLTLRADPAAVCPGDEGGPVLQRGVLRAVLTGSTGKGCVGQTSTVDEARAARVDDLTDWVAGWVRSSRAVPGMDGGGQFTLGWSSSCLADGLSVQTVGCLGTNPAQQRWEAIGRAPRFQLRNVATRQCLEDFNAIPTTSPCQDGRDLQLWEFPAGKQNGFELHNTATGRNLARMAVSGLLHMLEPVHHEHQWWQVRRVGKSVHDIGGAHSVRASNPALFDHWVRHAFGLARLDRLTSGSSFGDRADATFVLRPGLGDGSCHSLESRNFPGSFLRHANGRVRLDANDGGDVFKADATWCAESRNDRPEVKFRSLNFPDNYLRHINGEVWNAREGGGQWYETWQNFEADSSFRVVEPLMS</sequence>
<dbReference type="InterPro" id="IPR035992">
    <property type="entry name" value="Ricin_B-like_lectins"/>
</dbReference>
<feature type="domain" description="Peptidase S1" evidence="2">
    <location>
        <begin position="29"/>
        <end position="232"/>
    </location>
</feature>
<evidence type="ECO:0000313" key="3">
    <source>
        <dbReference type="EMBL" id="MBP2477505.1"/>
    </source>
</evidence>
<evidence type="ECO:0000259" key="2">
    <source>
        <dbReference type="PROSITE" id="PS50240"/>
    </source>
</evidence>
<gene>
    <name evidence="3" type="ORF">JOF53_006377</name>
</gene>
<dbReference type="InterPro" id="IPR001314">
    <property type="entry name" value="Peptidase_S1A"/>
</dbReference>
<dbReference type="Gene3D" id="2.40.10.10">
    <property type="entry name" value="Trypsin-like serine proteases"/>
    <property type="match status" value="1"/>
</dbReference>
<proteinExistence type="predicted"/>
<dbReference type="CDD" id="cd23399">
    <property type="entry name" value="beta-trefoil_ABD_ABFB"/>
    <property type="match status" value="1"/>
</dbReference>
<protein>
    <recommendedName>
        <fullName evidence="2">Peptidase S1 domain-containing protein</fullName>
    </recommendedName>
</protein>
<feature type="chain" id="PRO_5045521179" description="Peptidase S1 domain-containing protein" evidence="1">
    <location>
        <begin position="24"/>
        <end position="525"/>
    </location>
</feature>
<feature type="signal peptide" evidence="1">
    <location>
        <begin position="1"/>
        <end position="23"/>
    </location>
</feature>
<dbReference type="Pfam" id="PF05270">
    <property type="entry name" value="AbfB"/>
    <property type="match status" value="1"/>
</dbReference>
<dbReference type="PRINTS" id="PR00722">
    <property type="entry name" value="CHYMOTRYPSIN"/>
</dbReference>
<dbReference type="Gene3D" id="2.80.10.50">
    <property type="match status" value="2"/>
</dbReference>
<dbReference type="RefSeq" id="WP_158103361.1">
    <property type="nucleotide sequence ID" value="NZ_JAGIOO010000001.1"/>
</dbReference>
<dbReference type="InterPro" id="IPR043504">
    <property type="entry name" value="Peptidase_S1_PA_chymotrypsin"/>
</dbReference>